<dbReference type="InParanoid" id="A0A1Y2LZJ3"/>
<evidence type="ECO:0000256" key="12">
    <source>
        <dbReference type="ARBA" id="ARBA00023239"/>
    </source>
</evidence>
<evidence type="ECO:0000256" key="10">
    <source>
        <dbReference type="ARBA" id="ARBA00023136"/>
    </source>
</evidence>
<evidence type="ECO:0000256" key="8">
    <source>
        <dbReference type="ARBA" id="ARBA00022989"/>
    </source>
</evidence>
<accession>A0A1Y2LZJ3</accession>
<organism evidence="14 15">
    <name type="scientific">Epicoccum nigrum</name>
    <name type="common">Soil fungus</name>
    <name type="synonym">Epicoccum purpurascens</name>
    <dbReference type="NCBI Taxonomy" id="105696"/>
    <lineage>
        <taxon>Eukaryota</taxon>
        <taxon>Fungi</taxon>
        <taxon>Dikarya</taxon>
        <taxon>Ascomycota</taxon>
        <taxon>Pezizomycotina</taxon>
        <taxon>Dothideomycetes</taxon>
        <taxon>Pleosporomycetidae</taxon>
        <taxon>Pleosporales</taxon>
        <taxon>Pleosporineae</taxon>
        <taxon>Didymellaceae</taxon>
        <taxon>Epicoccum</taxon>
    </lineage>
</organism>
<comment type="function">
    <text evidence="13">Catalyzes the third of the four reactions of the long-chain fatty acids elongation cycle. This endoplasmic reticulum-bound enzymatic process, allows the addition of two carbons to the chain of long- and very long-chain fatty acids/VLCFAs per cycle. This enzyme catalyzes the dehydration of the 3-hydroxyacyl-CoA intermediate into trans-2,3-enoyl-CoA, within each cycle of fatty acid elongation. Thereby, it participates to the production of VLCFAs of different chain lengths that are involved in multiple biological processes as precursors of membrane lipids and lipid mediators.</text>
</comment>
<dbReference type="GO" id="GO:0030148">
    <property type="term" value="P:sphingolipid biosynthetic process"/>
    <property type="evidence" value="ECO:0007669"/>
    <property type="project" value="TreeGrafter"/>
</dbReference>
<reference evidence="14 15" key="1">
    <citation type="journal article" date="2017" name="Genome Announc.">
        <title>Genome sequence of the saprophytic ascomycete Epicoccum nigrum ICMP 19927 strain isolated from New Zealand.</title>
        <authorList>
            <person name="Fokin M."/>
            <person name="Fleetwood D."/>
            <person name="Weir B.S."/>
            <person name="Villas-Boas S.G."/>
        </authorList>
    </citation>
    <scope>NUCLEOTIDE SEQUENCE [LARGE SCALE GENOMIC DNA]</scope>
    <source>
        <strain evidence="14 15">ICMP 19927</strain>
    </source>
</reference>
<comment type="similarity">
    <text evidence="3 13">Belongs to the very long-chain fatty acids dehydratase HACD family.</text>
</comment>
<evidence type="ECO:0000256" key="13">
    <source>
        <dbReference type="RuleBase" id="RU363109"/>
    </source>
</evidence>
<dbReference type="EMBL" id="KZ107846">
    <property type="protein sequence ID" value="OSS48418.1"/>
    <property type="molecule type" value="Genomic_DNA"/>
</dbReference>
<keyword evidence="5 13" id="KW-0444">Lipid biosynthesis</keyword>
<comment type="pathway">
    <text evidence="2 13">Lipid metabolism; fatty acid biosynthesis.</text>
</comment>
<evidence type="ECO:0000256" key="1">
    <source>
        <dbReference type="ARBA" id="ARBA00004141"/>
    </source>
</evidence>
<dbReference type="Proteomes" id="UP000193240">
    <property type="component" value="Unassembled WGS sequence"/>
</dbReference>
<keyword evidence="9 13" id="KW-0443">Lipid metabolism</keyword>
<dbReference type="EC" id="4.2.1.134" evidence="4 13"/>
<evidence type="ECO:0000256" key="4">
    <source>
        <dbReference type="ARBA" id="ARBA00013122"/>
    </source>
</evidence>
<comment type="caution">
    <text evidence="13">Lacks conserved residue(s) required for the propagation of feature annotation.</text>
</comment>
<dbReference type="OMA" id="SEWWLMY"/>
<keyword evidence="12 13" id="KW-0456">Lyase</keyword>
<dbReference type="AlphaFoldDB" id="A0A1Y2LZJ3"/>
<comment type="catalytic activity">
    <reaction evidence="13">
        <text>a very-long-chain (3R)-3-hydroxyacyl-CoA = a very-long-chain (2E)-enoyl-CoA + H2O</text>
        <dbReference type="Rhea" id="RHEA:45812"/>
        <dbReference type="ChEBI" id="CHEBI:15377"/>
        <dbReference type="ChEBI" id="CHEBI:83728"/>
        <dbReference type="ChEBI" id="CHEBI:85440"/>
        <dbReference type="EC" id="4.2.1.134"/>
    </reaction>
</comment>
<name>A0A1Y2LZJ3_EPING</name>
<comment type="subcellular location">
    <subcellularLocation>
        <location evidence="13">Endoplasmic reticulum membrane</location>
        <topology evidence="13">Multi-pass membrane protein</topology>
    </subcellularLocation>
    <subcellularLocation>
        <location evidence="1">Membrane</location>
        <topology evidence="1">Multi-pass membrane protein</topology>
    </subcellularLocation>
</comment>
<feature type="transmembrane region" description="Helical" evidence="13">
    <location>
        <begin position="147"/>
        <end position="166"/>
    </location>
</feature>
<feature type="transmembrane region" description="Helical" evidence="13">
    <location>
        <begin position="111"/>
        <end position="135"/>
    </location>
</feature>
<keyword evidence="15" id="KW-1185">Reference proteome</keyword>
<keyword evidence="6 13" id="KW-0812">Transmembrane</keyword>
<dbReference type="PANTHER" id="PTHR11035">
    <property type="entry name" value="VERY-LONG-CHAIN (3R)-3-HYDROXYACYL-COA DEHYDRATASE"/>
    <property type="match status" value="1"/>
</dbReference>
<dbReference type="UniPathway" id="UPA00094"/>
<evidence type="ECO:0000313" key="14">
    <source>
        <dbReference type="EMBL" id="OSS48418.1"/>
    </source>
</evidence>
<gene>
    <name evidence="14" type="ORF">B5807_07673</name>
</gene>
<dbReference type="STRING" id="105696.A0A1Y2LZJ3"/>
<dbReference type="GO" id="GO:0005789">
    <property type="term" value="C:endoplasmic reticulum membrane"/>
    <property type="evidence" value="ECO:0007669"/>
    <property type="project" value="UniProtKB-SubCell"/>
</dbReference>
<keyword evidence="10 13" id="KW-0472">Membrane</keyword>
<feature type="transmembrane region" description="Helical" evidence="13">
    <location>
        <begin position="21"/>
        <end position="43"/>
    </location>
</feature>
<evidence type="ECO:0000256" key="7">
    <source>
        <dbReference type="ARBA" id="ARBA00022832"/>
    </source>
</evidence>
<sequence length="219" mass="25049">MAEKTKATRDEQARRTSSLRTLYLTLFNTLFAGLWLWIGASTLLNTSRGRFELFEVVEPRARWVQTLTLIEVVHAAIGLVKSPVSTTAIQVCTRVIQVWMIWYSFPTSTASSLAFSTLVMAWAVADSIRYLYLALNLHGAAPKGLVWLRYTMFYALYPIGIGAEWWLMYRSIEPVGEISAVLPPVFYFLLALYMPGAYTMFTYMIKQRRKTLGRYQKTA</sequence>
<evidence type="ECO:0000256" key="6">
    <source>
        <dbReference type="ARBA" id="ARBA00022692"/>
    </source>
</evidence>
<dbReference type="GO" id="GO:0042761">
    <property type="term" value="P:very long-chain fatty acid biosynthetic process"/>
    <property type="evidence" value="ECO:0007669"/>
    <property type="project" value="TreeGrafter"/>
</dbReference>
<keyword evidence="13" id="KW-0256">Endoplasmic reticulum</keyword>
<dbReference type="GO" id="GO:0102158">
    <property type="term" value="F:very-long-chain (3R)-3-hydroxyacyl-CoA dehydratase activity"/>
    <property type="evidence" value="ECO:0007669"/>
    <property type="project" value="UniProtKB-EC"/>
</dbReference>
<evidence type="ECO:0000256" key="11">
    <source>
        <dbReference type="ARBA" id="ARBA00023160"/>
    </source>
</evidence>
<dbReference type="FunCoup" id="A0A1Y2LZJ3">
    <property type="interactions" value="524"/>
</dbReference>
<evidence type="ECO:0000256" key="2">
    <source>
        <dbReference type="ARBA" id="ARBA00005194"/>
    </source>
</evidence>
<protein>
    <recommendedName>
        <fullName evidence="4 13">Very-long-chain (3R)-3-hydroxyacyl-CoA dehydratase</fullName>
        <ecNumber evidence="4 13">4.2.1.134</ecNumber>
    </recommendedName>
</protein>
<keyword evidence="8 13" id="KW-1133">Transmembrane helix</keyword>
<evidence type="ECO:0000256" key="9">
    <source>
        <dbReference type="ARBA" id="ARBA00023098"/>
    </source>
</evidence>
<evidence type="ECO:0000256" key="5">
    <source>
        <dbReference type="ARBA" id="ARBA00022516"/>
    </source>
</evidence>
<evidence type="ECO:0000313" key="15">
    <source>
        <dbReference type="Proteomes" id="UP000193240"/>
    </source>
</evidence>
<dbReference type="Pfam" id="PF04387">
    <property type="entry name" value="PTPLA"/>
    <property type="match status" value="1"/>
</dbReference>
<feature type="transmembrane region" description="Helical" evidence="13">
    <location>
        <begin position="186"/>
        <end position="205"/>
    </location>
</feature>
<keyword evidence="11 13" id="KW-0275">Fatty acid biosynthesis</keyword>
<evidence type="ECO:0000256" key="3">
    <source>
        <dbReference type="ARBA" id="ARBA00007811"/>
    </source>
</evidence>
<dbReference type="PANTHER" id="PTHR11035:SF24">
    <property type="entry name" value="VERY-LONG-CHAIN (3R)-3-HYDROXYACYL-COA DEHYDRATASE"/>
    <property type="match status" value="1"/>
</dbReference>
<keyword evidence="7 13" id="KW-0276">Fatty acid metabolism</keyword>
<dbReference type="InterPro" id="IPR007482">
    <property type="entry name" value="Tyr_Pase-like_PTPLA"/>
</dbReference>
<dbReference type="GO" id="GO:0030497">
    <property type="term" value="P:fatty acid elongation"/>
    <property type="evidence" value="ECO:0007669"/>
    <property type="project" value="TreeGrafter"/>
</dbReference>
<proteinExistence type="inferred from homology"/>